<dbReference type="PATRIC" id="fig|742742.3.peg.1515"/>
<keyword evidence="2" id="KW-0805">Transcription regulation</keyword>
<dbReference type="HOGENOM" id="CLU_013442_5_2_11"/>
<feature type="domain" description="PRD" evidence="6">
    <location>
        <begin position="281"/>
        <end position="387"/>
    </location>
</feature>
<dbReference type="AlphaFoldDB" id="G1WJM2"/>
<reference evidence="7 8" key="1">
    <citation type="submission" date="2011-06" db="EMBL/GenBank/DDBJ databases">
        <title>The Genome Sequence of Collinsella tanakaei YIT 12063.</title>
        <authorList>
            <consortium name="The Broad Institute Genome Sequencing Platform"/>
            <person name="Earl A."/>
            <person name="Ward D."/>
            <person name="Feldgarden M."/>
            <person name="Gevers D."/>
            <person name="Morotomi M."/>
            <person name="Young S.K."/>
            <person name="Zeng Q."/>
            <person name="Gargeya S."/>
            <person name="Fitzgerald M."/>
            <person name="Haas B."/>
            <person name="Abouelleil A."/>
            <person name="Alvarado L."/>
            <person name="Arachchi H.M."/>
            <person name="Berlin A."/>
            <person name="Brown A."/>
            <person name="Chapman S.B."/>
            <person name="Chen Z."/>
            <person name="Dunbar C."/>
            <person name="Freedman E."/>
            <person name="Gearin G."/>
            <person name="Gellesch M."/>
            <person name="Goldberg J."/>
            <person name="Griggs A."/>
            <person name="Gujja S."/>
            <person name="Heiman D."/>
            <person name="Howarth C."/>
            <person name="Larson L."/>
            <person name="Lui A."/>
            <person name="MacDonald P.J.P."/>
            <person name="Mehta T."/>
            <person name="Montmayeur A."/>
            <person name="Murphy C."/>
            <person name="Neiman D."/>
            <person name="Pearson M."/>
            <person name="Priest M."/>
            <person name="Roberts A."/>
            <person name="Saif S."/>
            <person name="Shea T."/>
            <person name="Shenoy N."/>
            <person name="Sisk P."/>
            <person name="Stolte C."/>
            <person name="Sykes S."/>
            <person name="Wortman J."/>
            <person name="Nusbaum C."/>
            <person name="Birren B."/>
        </authorList>
    </citation>
    <scope>NUCLEOTIDE SEQUENCE [LARGE SCALE GENOMIC DNA]</scope>
    <source>
        <strain evidence="7 8">YIT 12063</strain>
    </source>
</reference>
<comment type="caution">
    <text evidence="7">The sequence shown here is derived from an EMBL/GenBank/DDBJ whole genome shotgun (WGS) entry which is preliminary data.</text>
</comment>
<dbReference type="GeneID" id="62759234"/>
<keyword evidence="1" id="KW-0677">Repeat</keyword>
<keyword evidence="8" id="KW-1185">Reference proteome</keyword>
<accession>G1WJM2</accession>
<proteinExistence type="predicted"/>
<dbReference type="Pfam" id="PF05043">
    <property type="entry name" value="Mga"/>
    <property type="match status" value="1"/>
</dbReference>
<dbReference type="eggNOG" id="COG3711">
    <property type="taxonomic scope" value="Bacteria"/>
</dbReference>
<dbReference type="Gene3D" id="1.10.10.10">
    <property type="entry name" value="Winged helix-like DNA-binding domain superfamily/Winged helix DNA-binding domain"/>
    <property type="match status" value="1"/>
</dbReference>
<dbReference type="InterPro" id="IPR036634">
    <property type="entry name" value="PRD_sf"/>
</dbReference>
<dbReference type="PANTHER" id="PTHR30185">
    <property type="entry name" value="CRYPTIC BETA-GLUCOSIDE BGL OPERON ANTITERMINATOR"/>
    <property type="match status" value="1"/>
</dbReference>
<gene>
    <name evidence="7" type="ORF">HMPREF9452_01535</name>
</gene>
<feature type="domain" description="PTS EIIA type-2" evidence="5">
    <location>
        <begin position="487"/>
        <end position="627"/>
    </location>
</feature>
<organism evidence="7 8">
    <name type="scientific">Collinsella tanakaei YIT 12063</name>
    <dbReference type="NCBI Taxonomy" id="742742"/>
    <lineage>
        <taxon>Bacteria</taxon>
        <taxon>Bacillati</taxon>
        <taxon>Actinomycetota</taxon>
        <taxon>Coriobacteriia</taxon>
        <taxon>Coriobacteriales</taxon>
        <taxon>Coriobacteriaceae</taxon>
        <taxon>Collinsella</taxon>
    </lineage>
</organism>
<dbReference type="InterPro" id="IPR036388">
    <property type="entry name" value="WH-like_DNA-bd_sf"/>
</dbReference>
<dbReference type="InterPro" id="IPR016152">
    <property type="entry name" value="PTrfase/Anion_transptr"/>
</dbReference>
<evidence type="ECO:0000259" key="6">
    <source>
        <dbReference type="PROSITE" id="PS51372"/>
    </source>
</evidence>
<keyword evidence="3" id="KW-0010">Activator</keyword>
<dbReference type="PROSITE" id="PS51372">
    <property type="entry name" value="PRD_2"/>
    <property type="match status" value="1"/>
</dbReference>
<dbReference type="STRING" id="742742.HMPREF9452_01535"/>
<dbReference type="OrthoDB" id="3175596at2"/>
<dbReference type="SUPFAM" id="SSF55804">
    <property type="entry name" value="Phoshotransferase/anion transport protein"/>
    <property type="match status" value="1"/>
</dbReference>
<dbReference type="InterPro" id="IPR007737">
    <property type="entry name" value="Mga_HTH"/>
</dbReference>
<dbReference type="EMBL" id="ADLS01000019">
    <property type="protein sequence ID" value="EGX70088.1"/>
    <property type="molecule type" value="Genomic_DNA"/>
</dbReference>
<dbReference type="Pfam" id="PF00359">
    <property type="entry name" value="PTS_EIIA_2"/>
    <property type="match status" value="1"/>
</dbReference>
<evidence type="ECO:0000256" key="4">
    <source>
        <dbReference type="ARBA" id="ARBA00023163"/>
    </source>
</evidence>
<dbReference type="InterPro" id="IPR050661">
    <property type="entry name" value="BglG_antiterminators"/>
</dbReference>
<dbReference type="InterPro" id="IPR002178">
    <property type="entry name" value="PTS_EIIA_type-2_dom"/>
</dbReference>
<evidence type="ECO:0000313" key="8">
    <source>
        <dbReference type="Proteomes" id="UP000004830"/>
    </source>
</evidence>
<name>G1WJM2_9ACTN</name>
<evidence type="ECO:0000256" key="2">
    <source>
        <dbReference type="ARBA" id="ARBA00023015"/>
    </source>
</evidence>
<keyword evidence="4" id="KW-0804">Transcription</keyword>
<dbReference type="SUPFAM" id="SSF63520">
    <property type="entry name" value="PTS-regulatory domain, PRD"/>
    <property type="match status" value="1"/>
</dbReference>
<protein>
    <submittedName>
        <fullName evidence="7">Uncharacterized protein</fullName>
    </submittedName>
</protein>
<dbReference type="InterPro" id="IPR011608">
    <property type="entry name" value="PRD"/>
</dbReference>
<dbReference type="Proteomes" id="UP000004830">
    <property type="component" value="Unassembled WGS sequence"/>
</dbReference>
<dbReference type="RefSeq" id="WP_009141569.1">
    <property type="nucleotide sequence ID" value="NZ_JH126470.1"/>
</dbReference>
<evidence type="ECO:0000256" key="3">
    <source>
        <dbReference type="ARBA" id="ARBA00023159"/>
    </source>
</evidence>
<dbReference type="Gene3D" id="1.10.1790.10">
    <property type="entry name" value="PRD domain"/>
    <property type="match status" value="1"/>
</dbReference>
<evidence type="ECO:0000256" key="1">
    <source>
        <dbReference type="ARBA" id="ARBA00022737"/>
    </source>
</evidence>
<dbReference type="Pfam" id="PF00874">
    <property type="entry name" value="PRD"/>
    <property type="match status" value="1"/>
</dbReference>
<dbReference type="InterPro" id="IPR013196">
    <property type="entry name" value="HTH_11"/>
</dbReference>
<dbReference type="GO" id="GO:0006355">
    <property type="term" value="P:regulation of DNA-templated transcription"/>
    <property type="evidence" value="ECO:0007669"/>
    <property type="project" value="InterPro"/>
</dbReference>
<sequence>MQRLTRRQATLLQHIAASDYPVTGKSLAATLDCSVRTIQSEVARININEKVIQSTNRGYIAPSRDAVSKLLDAPNEESASTEWLILKLISKNDGTLGVDDIAEKLYMSSSSVEREIKNVRRIVEAHSLKLVRKQGSLSIEGNEHDKRSLIGSLVSQEAVNSMSRYGGLSEYFDDMDISRVRTCTLSVIENQGHQIKQGYAQNLITSIAVALYRMRHGLHVPDPACELSDREAERSIASELCSMYARHHDVAPTQGDIDYLATLLIGQVESRKPHDDAPSQGKSLQVLEGVRSIVEDVFGSYQLEIDSEQALRNFSVHVQALIERREEAQIKDTDALENIKLNCPFIYELSVLIAWRISEMFGVIVSDGEVGFICIHVGMLLLSTLENDKVRILLACDHYQGISQRIREALDRRYQDVALLAEIDIEGLRSIDSEADVIITTRKSLCKSSGSVLISPFFTADDQVRVERIIDAAVQNRKNSRQRALLEPFFTDGLFLSTDEPMERDNLIRKMGTLLQQEGVVDDEFIDLVLKREELSSTCMFDLFAIPHSVEMNAKRTMVCVALCHKGVAWNGPTIKLALMIAVCHDDRRRFLEVFDTIVKACSDRERSDRLSKSTSLQEFLDILVNGPTSVEQPFSWTAPNNIF</sequence>
<evidence type="ECO:0000259" key="5">
    <source>
        <dbReference type="PROSITE" id="PS51094"/>
    </source>
</evidence>
<dbReference type="PROSITE" id="PS51094">
    <property type="entry name" value="PTS_EIIA_TYPE_2"/>
    <property type="match status" value="1"/>
</dbReference>
<evidence type="ECO:0000313" key="7">
    <source>
        <dbReference type="EMBL" id="EGX70088.1"/>
    </source>
</evidence>
<dbReference type="Pfam" id="PF08279">
    <property type="entry name" value="HTH_11"/>
    <property type="match status" value="1"/>
</dbReference>
<dbReference type="eggNOG" id="COG1762">
    <property type="taxonomic scope" value="Bacteria"/>
</dbReference>
<dbReference type="PANTHER" id="PTHR30185:SF12">
    <property type="entry name" value="TRANSCRIPTIONAL REGULATOR MANR"/>
    <property type="match status" value="1"/>
</dbReference>
<dbReference type="Gene3D" id="3.40.930.10">
    <property type="entry name" value="Mannitol-specific EII, Chain A"/>
    <property type="match status" value="1"/>
</dbReference>